<dbReference type="PROSITE" id="PS50172">
    <property type="entry name" value="BRCT"/>
    <property type="match status" value="1"/>
</dbReference>
<dbReference type="Pfam" id="PF00533">
    <property type="entry name" value="BRCT"/>
    <property type="match status" value="1"/>
</dbReference>
<accession>M6ZMW8</accession>
<dbReference type="InterPro" id="IPR001357">
    <property type="entry name" value="BRCT_dom"/>
</dbReference>
<protein>
    <submittedName>
        <fullName evidence="2">BRCA1 C-terminal domain protein</fullName>
    </submittedName>
</protein>
<evidence type="ECO:0000313" key="2">
    <source>
        <dbReference type="EMBL" id="EMP07431.1"/>
    </source>
</evidence>
<dbReference type="Gene3D" id="3.40.50.10190">
    <property type="entry name" value="BRCT domain"/>
    <property type="match status" value="1"/>
</dbReference>
<reference evidence="2 3" key="1">
    <citation type="submission" date="2013-01" db="EMBL/GenBank/DDBJ databases">
        <authorList>
            <person name="Harkins D.M."/>
            <person name="Durkin A.S."/>
            <person name="Brinkac L.M."/>
            <person name="Haft D.H."/>
            <person name="Selengut J.D."/>
            <person name="Sanka R."/>
            <person name="DePew J."/>
            <person name="Purushe J."/>
            <person name="Picardeau M."/>
            <person name="Werts C."/>
            <person name="Goarant C."/>
            <person name="Vinetz J.M."/>
            <person name="Sutton G.G."/>
            <person name="Nierman W.C."/>
            <person name="Fouts D.E."/>
        </authorList>
    </citation>
    <scope>NUCLEOTIDE SEQUENCE [LARGE SCALE GENOMIC DNA]</scope>
    <source>
        <strain evidence="2 3">200701872</strain>
    </source>
</reference>
<dbReference type="InterPro" id="IPR010994">
    <property type="entry name" value="RuvA_2-like"/>
</dbReference>
<gene>
    <name evidence="2" type="ORF">LEP1GSC124_2521</name>
</gene>
<comment type="caution">
    <text evidence="2">The sequence shown here is derived from an EMBL/GenBank/DDBJ whole genome shotgun (WGS) entry which is preliminary data.</text>
</comment>
<dbReference type="FunFam" id="3.40.50.10190:FF:000087">
    <property type="entry name" value="DNA ligase"/>
    <property type="match status" value="1"/>
</dbReference>
<dbReference type="BioCyc" id="LINT1193029:G11R4-3442-MONOMER"/>
<dbReference type="InterPro" id="IPR036420">
    <property type="entry name" value="BRCT_dom_sf"/>
</dbReference>
<feature type="domain" description="BRCT" evidence="1">
    <location>
        <begin position="71"/>
        <end position="150"/>
    </location>
</feature>
<dbReference type="SUPFAM" id="SSF47781">
    <property type="entry name" value="RuvA domain 2-like"/>
    <property type="match status" value="1"/>
</dbReference>
<dbReference type="CDD" id="cd17748">
    <property type="entry name" value="BRCT_DNA_ligase_like"/>
    <property type="match status" value="1"/>
</dbReference>
<dbReference type="AlphaFoldDB" id="M6ZMW8"/>
<dbReference type="SUPFAM" id="SSF52113">
    <property type="entry name" value="BRCT domain"/>
    <property type="match status" value="1"/>
</dbReference>
<proteinExistence type="predicted"/>
<sequence length="159" mass="17608">MLIEHGIDSIDEILSIAKDQKEIESLLEIPGIGPSTIQAFQENFSDKRILKLIERLKKAGLKMKADPIQVADQQPFAGQSWCVTGSFENFQPRDKAMDLIVYYGGRKVSAVSSKTTHLLAGPGAGSKLEKANELGVSVYDEKQFLDLLKSLKIDFKNLI</sequence>
<name>M6ZMW8_LEPIR</name>
<dbReference type="SMART" id="SM00292">
    <property type="entry name" value="BRCT"/>
    <property type="match status" value="1"/>
</dbReference>
<organism evidence="2 3">
    <name type="scientific">Leptospira interrogans serovar Pyrogenes str. 200701872</name>
    <dbReference type="NCBI Taxonomy" id="1193029"/>
    <lineage>
        <taxon>Bacteria</taxon>
        <taxon>Pseudomonadati</taxon>
        <taxon>Spirochaetota</taxon>
        <taxon>Spirochaetia</taxon>
        <taxon>Leptospirales</taxon>
        <taxon>Leptospiraceae</taxon>
        <taxon>Leptospira</taxon>
    </lineage>
</organism>
<evidence type="ECO:0000313" key="3">
    <source>
        <dbReference type="Proteomes" id="UP000012117"/>
    </source>
</evidence>
<dbReference type="EMBL" id="AKWN02000236">
    <property type="protein sequence ID" value="EMP07431.1"/>
    <property type="molecule type" value="Genomic_DNA"/>
</dbReference>
<dbReference type="Gene3D" id="1.10.150.20">
    <property type="entry name" value="5' to 3' exonuclease, C-terminal subdomain"/>
    <property type="match status" value="1"/>
</dbReference>
<dbReference type="Proteomes" id="UP000012117">
    <property type="component" value="Unassembled WGS sequence"/>
</dbReference>
<evidence type="ECO:0000259" key="1">
    <source>
        <dbReference type="PROSITE" id="PS50172"/>
    </source>
</evidence>